<evidence type="ECO:0000313" key="14">
    <source>
        <dbReference type="EMBL" id="GAM43125.1"/>
    </source>
</evidence>
<keyword evidence="15" id="KW-1185">Reference proteome</keyword>
<feature type="domain" description="Copper amine oxidase catalytic" evidence="11">
    <location>
        <begin position="331"/>
        <end position="730"/>
    </location>
</feature>
<dbReference type="InterPro" id="IPR000269">
    <property type="entry name" value="Cu_amine_oxidase"/>
</dbReference>
<dbReference type="PANTHER" id="PTHR10638">
    <property type="entry name" value="COPPER AMINE OXIDASE"/>
    <property type="match status" value="1"/>
</dbReference>
<sequence>MPATATRLNRLLALSFFMYGVLAVPWLERSALKRVAKPRVSRRTNESASSSSTDACATSIVAPKQNVWNSLTDDETASVTQWLFNQRDLNLTKASEAGDWDNTLLLVELMYPNKTDVLRYMDRNDTEPVRFAHVVIAHRSSPDPYYGDLIVGPLPVQNGTTTWNYLEYPYTRKTKGQVRNLDADEHALVEWLYSITASIEDITLALWNGTALGLQNDTISLSGISPYWQNDDRIVGWYTLTNLPTGEYDSATLLPLGLCFKADLTGRDPSKWKLEGWWYNNIFYHNTHEFRAAFKSPGFVRLGANVDGTWTSTGQQEPVLPHDTPLPPVHTALGGSRYSVDETQKYVTWMDFSFYLGFSRDTGLTLYDIRFKGERIIYELGLQEALSHYAGIDPATSGTAYLDSFSGMGANTFELLKGYDCPAYATYLNSSLYFEETSATYLQNICMFEFDADFPIQRHTNTMFASSTKNIYFTVRSISTVGNYDYLISYSFYMDGSITVEVRASGYIHAAYYADNKDFGYHIHDFLSGAMHDHVINFKADFDIRGQDNTVQFVSTVPVTRSFAWSGDKEVNTMMLQRSFLENEDSARFNWSPNQATQVLVLNTDKPNQFGEYPGYRITPYSGSAHLTMQKSSDLVDSATWAGYDIQVTRQHDTEPRSAHPYNLEDVYNPPINFDDFFDGENLTQADLVVWFNLGMHHVPQTGDLPNTLFTQARSGVQFVPSNFLSSDPSRQIVQQERVNYTAGYNASMMQPLGPDSHTCPLAF</sequence>
<dbReference type="PRINTS" id="PR00766">
    <property type="entry name" value="CUDAOXIDASE"/>
</dbReference>
<evidence type="ECO:0000256" key="5">
    <source>
        <dbReference type="ARBA" id="ARBA00023002"/>
    </source>
</evidence>
<dbReference type="Gene3D" id="2.70.98.20">
    <property type="entry name" value="Copper amine oxidase, catalytic domain"/>
    <property type="match status" value="1"/>
</dbReference>
<feature type="chain" id="PRO_5002135884" description="Amine oxidase" evidence="10">
    <location>
        <begin position="24"/>
        <end position="764"/>
    </location>
</feature>
<feature type="domain" description="Copper amine oxidase N2-terminal" evidence="12">
    <location>
        <begin position="78"/>
        <end position="156"/>
    </location>
</feature>
<dbReference type="GO" id="GO:0005886">
    <property type="term" value="C:plasma membrane"/>
    <property type="evidence" value="ECO:0007669"/>
    <property type="project" value="TreeGrafter"/>
</dbReference>
<gene>
    <name evidence="14" type="ORF">TCE0_047r17683</name>
</gene>
<dbReference type="Gene3D" id="3.10.450.40">
    <property type="match status" value="2"/>
</dbReference>
<dbReference type="SUPFAM" id="SSF49998">
    <property type="entry name" value="Amine oxidase catalytic domain"/>
    <property type="match status" value="1"/>
</dbReference>
<keyword evidence="10" id="KW-0732">Signal</keyword>
<dbReference type="GO" id="GO:0005507">
    <property type="term" value="F:copper ion binding"/>
    <property type="evidence" value="ECO:0007669"/>
    <property type="project" value="InterPro"/>
</dbReference>
<feature type="signal peptide" evidence="10">
    <location>
        <begin position="1"/>
        <end position="23"/>
    </location>
</feature>
<dbReference type="EC" id="1.4.3.-" evidence="9"/>
<keyword evidence="3 9" id="KW-0479">Metal-binding</keyword>
<evidence type="ECO:0000256" key="9">
    <source>
        <dbReference type="RuleBase" id="RU000672"/>
    </source>
</evidence>
<protein>
    <recommendedName>
        <fullName evidence="9">Amine oxidase</fullName>
        <ecNumber evidence="9">1.4.3.-</ecNumber>
    </recommendedName>
</protein>
<dbReference type="InterPro" id="IPR015328">
    <property type="entry name" value="DUF1965"/>
</dbReference>
<proteinExistence type="inferred from homology"/>
<feature type="domain" description="DUF1965" evidence="13">
    <location>
        <begin position="251"/>
        <end position="316"/>
    </location>
</feature>
<evidence type="ECO:0000256" key="3">
    <source>
        <dbReference type="ARBA" id="ARBA00022723"/>
    </source>
</evidence>
<dbReference type="InterPro" id="IPR036460">
    <property type="entry name" value="Cu_amine_oxidase_C_sf"/>
</dbReference>
<keyword evidence="6 9" id="KW-0186">Copper</keyword>
<name>A0A0B8MYW3_TALPI</name>
<feature type="modified residue" description="2',4',5'-topaquinone" evidence="8">
    <location>
        <position position="484"/>
    </location>
</feature>
<evidence type="ECO:0000256" key="2">
    <source>
        <dbReference type="ARBA" id="ARBA00007983"/>
    </source>
</evidence>
<dbReference type="Pfam" id="PF01179">
    <property type="entry name" value="Cu_amine_oxid"/>
    <property type="match status" value="1"/>
</dbReference>
<feature type="active site" description="Schiff-base intermediate with substrate; via topaquinone" evidence="7">
    <location>
        <position position="484"/>
    </location>
</feature>
<organism evidence="14 15">
    <name type="scientific">Talaromyces pinophilus</name>
    <name type="common">Penicillium pinophilum</name>
    <dbReference type="NCBI Taxonomy" id="128442"/>
    <lineage>
        <taxon>Eukaryota</taxon>
        <taxon>Fungi</taxon>
        <taxon>Dikarya</taxon>
        <taxon>Ascomycota</taxon>
        <taxon>Pezizomycotina</taxon>
        <taxon>Eurotiomycetes</taxon>
        <taxon>Eurotiomycetidae</taxon>
        <taxon>Eurotiales</taxon>
        <taxon>Trichocomaceae</taxon>
        <taxon>Talaromyces</taxon>
        <taxon>Talaromyces sect. Talaromyces</taxon>
    </lineage>
</organism>
<dbReference type="AlphaFoldDB" id="A0A0B8MYW3"/>
<evidence type="ECO:0000256" key="10">
    <source>
        <dbReference type="SAM" id="SignalP"/>
    </source>
</evidence>
<evidence type="ECO:0000256" key="4">
    <source>
        <dbReference type="ARBA" id="ARBA00022772"/>
    </source>
</evidence>
<dbReference type="InterPro" id="IPR015798">
    <property type="entry name" value="Cu_amine_oxidase_C"/>
</dbReference>
<dbReference type="GO" id="GO:0008131">
    <property type="term" value="F:primary methylamine oxidase activity"/>
    <property type="evidence" value="ECO:0007669"/>
    <property type="project" value="InterPro"/>
</dbReference>
<comment type="similarity">
    <text evidence="2 9">Belongs to the copper/topaquinone oxidase family.</text>
</comment>
<dbReference type="GO" id="GO:0048038">
    <property type="term" value="F:quinone binding"/>
    <property type="evidence" value="ECO:0007669"/>
    <property type="project" value="InterPro"/>
</dbReference>
<dbReference type="Pfam" id="PF09248">
    <property type="entry name" value="DUF1965"/>
    <property type="match status" value="1"/>
</dbReference>
<evidence type="ECO:0000259" key="13">
    <source>
        <dbReference type="Pfam" id="PF09248"/>
    </source>
</evidence>
<comment type="cofactor">
    <cofactor evidence="9">
        <name>Cu cation</name>
        <dbReference type="ChEBI" id="CHEBI:23378"/>
    </cofactor>
    <text evidence="9">Contains 1 topaquinone per subunit.</text>
</comment>
<evidence type="ECO:0000256" key="8">
    <source>
        <dbReference type="PIRSR" id="PIRSR600269-51"/>
    </source>
</evidence>
<dbReference type="SUPFAM" id="SSF54416">
    <property type="entry name" value="Amine oxidase N-terminal region"/>
    <property type="match status" value="2"/>
</dbReference>
<dbReference type="InterPro" id="IPR016182">
    <property type="entry name" value="Cu_amine_oxidase_N-reg"/>
</dbReference>
<evidence type="ECO:0000256" key="6">
    <source>
        <dbReference type="ARBA" id="ARBA00023008"/>
    </source>
</evidence>
<feature type="active site" description="Proton acceptor" evidence="7">
    <location>
        <position position="403"/>
    </location>
</feature>
<keyword evidence="5 9" id="KW-0560">Oxidoreductase</keyword>
<evidence type="ECO:0000256" key="1">
    <source>
        <dbReference type="ARBA" id="ARBA00001935"/>
    </source>
</evidence>
<evidence type="ECO:0000256" key="7">
    <source>
        <dbReference type="PIRSR" id="PIRSR600269-50"/>
    </source>
</evidence>
<dbReference type="PANTHER" id="PTHR10638:SF20">
    <property type="entry name" value="AMINE OXIDASE"/>
    <property type="match status" value="1"/>
</dbReference>
<evidence type="ECO:0000313" key="15">
    <source>
        <dbReference type="Proteomes" id="UP000053095"/>
    </source>
</evidence>
<comment type="cofactor">
    <cofactor evidence="1">
        <name>Cu cation</name>
        <dbReference type="ChEBI" id="CHEBI:23378"/>
    </cofactor>
</comment>
<comment type="PTM">
    <text evidence="8 9">Topaquinone (TPQ) is generated by copper-dependent autoxidation of a specific tyrosyl residue.</text>
</comment>
<dbReference type="FunFam" id="2.70.98.20:FF:000002">
    <property type="entry name" value="Amine oxidase"/>
    <property type="match status" value="1"/>
</dbReference>
<dbReference type="FunFam" id="3.10.450.40:FF:000018">
    <property type="entry name" value="Amine oxidase"/>
    <property type="match status" value="1"/>
</dbReference>
<dbReference type="Pfam" id="PF02727">
    <property type="entry name" value="Cu_amine_oxidN2"/>
    <property type="match status" value="1"/>
</dbReference>
<dbReference type="InterPro" id="IPR015800">
    <property type="entry name" value="Cu_amine_oxidase_N2"/>
</dbReference>
<dbReference type="Proteomes" id="UP000053095">
    <property type="component" value="Unassembled WGS sequence"/>
</dbReference>
<reference evidence="15" key="1">
    <citation type="journal article" date="2015" name="Genome Announc.">
        <title>Draft genome sequence of Talaromyces cellulolyticus strain Y-94, a source of lignocellulosic biomass-degrading enzymes.</title>
        <authorList>
            <person name="Fujii T."/>
            <person name="Koike H."/>
            <person name="Sawayama S."/>
            <person name="Yano S."/>
            <person name="Inoue H."/>
        </authorList>
    </citation>
    <scope>NUCLEOTIDE SEQUENCE [LARGE SCALE GENOMIC DNA]</scope>
    <source>
        <strain evidence="15">Y-94</strain>
    </source>
</reference>
<accession>A0A0B8MYW3</accession>
<evidence type="ECO:0000259" key="11">
    <source>
        <dbReference type="Pfam" id="PF01179"/>
    </source>
</evidence>
<dbReference type="EMBL" id="DF933843">
    <property type="protein sequence ID" value="GAM43125.1"/>
    <property type="molecule type" value="Genomic_DNA"/>
</dbReference>
<evidence type="ECO:0000259" key="12">
    <source>
        <dbReference type="Pfam" id="PF02727"/>
    </source>
</evidence>
<dbReference type="GO" id="GO:0009308">
    <property type="term" value="P:amine metabolic process"/>
    <property type="evidence" value="ECO:0007669"/>
    <property type="project" value="UniProtKB-UniRule"/>
</dbReference>
<keyword evidence="4 7" id="KW-0801">TPQ</keyword>